<dbReference type="EMBL" id="BLXT01006630">
    <property type="protein sequence ID" value="GFO32447.1"/>
    <property type="molecule type" value="Genomic_DNA"/>
</dbReference>
<keyword evidence="6" id="KW-0969">Cilium</keyword>
<dbReference type="Pfam" id="PF25325">
    <property type="entry name" value="EF-hand_EFHB_C"/>
    <property type="match status" value="1"/>
</dbReference>
<dbReference type="SUPFAM" id="SSF47473">
    <property type="entry name" value="EF-hand"/>
    <property type="match status" value="1"/>
</dbReference>
<dbReference type="InterPro" id="IPR002048">
    <property type="entry name" value="EF_hand_dom"/>
</dbReference>
<dbReference type="PANTHER" id="PTHR12086">
    <property type="entry name" value="EF-HAND DOMAIN C-TERMINAL CONTAINING PROTEIN"/>
    <property type="match status" value="1"/>
</dbReference>
<dbReference type="GO" id="GO:0005509">
    <property type="term" value="F:calcium ion binding"/>
    <property type="evidence" value="ECO:0007669"/>
    <property type="project" value="InterPro"/>
</dbReference>
<dbReference type="InterPro" id="IPR018247">
    <property type="entry name" value="EF_Hand_1_Ca_BS"/>
</dbReference>
<dbReference type="Gene3D" id="1.10.238.10">
    <property type="entry name" value="EF-hand"/>
    <property type="match status" value="1"/>
</dbReference>
<dbReference type="PROSITE" id="PS00018">
    <property type="entry name" value="EF_HAND_1"/>
    <property type="match status" value="1"/>
</dbReference>
<keyword evidence="5" id="KW-0282">Flagellum</keyword>
<evidence type="ECO:0000313" key="11">
    <source>
        <dbReference type="Proteomes" id="UP000735302"/>
    </source>
</evidence>
<gene>
    <name evidence="10" type="ORF">PoB_005895200</name>
</gene>
<evidence type="ECO:0000313" key="10">
    <source>
        <dbReference type="EMBL" id="GFO32447.1"/>
    </source>
</evidence>
<accession>A0AAV4CLN7</accession>
<dbReference type="InterPro" id="IPR040193">
    <property type="entry name" value="EFHC1/EFHC2/EFHB"/>
</dbReference>
<evidence type="ECO:0000256" key="5">
    <source>
        <dbReference type="ARBA" id="ARBA00022846"/>
    </source>
</evidence>
<evidence type="ECO:0000256" key="8">
    <source>
        <dbReference type="ARBA" id="ARBA00023273"/>
    </source>
</evidence>
<feature type="domain" description="EF-hand" evidence="9">
    <location>
        <begin position="329"/>
        <end position="364"/>
    </location>
</feature>
<dbReference type="Proteomes" id="UP000735302">
    <property type="component" value="Unassembled WGS sequence"/>
</dbReference>
<dbReference type="InterPro" id="IPR011992">
    <property type="entry name" value="EF-hand-dom_pair"/>
</dbReference>
<sequence length="609" mass="68534">MATKLVLPDIAGKSIYEGKFKDRNPLCLAAGKLTSSGDTTAQCLRPKNDRPPSADVIRKFRATVRPDAGQMRVFYGKAYDPHRQWAMDMTHGVNTQPSSSTKEAVNPPLNTLYQQKILDRKENCYQSHIRAPLGKSHNQAPGLPKGLNPSNFTFGIPTQLDTGAGGLVNPNKSYDQVFKEASEGHDLYVRSHADYYPRERVCRSYTTPNFNPQNKFGLPTPHCNDGKMTRETLKWIHETQGDRATKIISKKLDDFREKTQPQLGKVHDPIKDTLNVPPDHTFGILLKPDPYGAGDIIHNRGTSNILRGKESQRGVVAAMRQQLKKLNYHHFNNLLEAFRFYDNDGKGKITLSDLRNVCIKYRLPVDSDILDKVLDYCDADRDGMINYLEFANFLNWKEKMPTGLEDAGPPPMLIGMGLNNEPNTVRPMTDKLVAECDLKPKSAQTNELTPRHIQKQVDESVGNHSTSNNMYNAVVGPGGISTRDFRTYGVPTIRSDLSAPRIKRVDDRKNYGDEAFAYSLMCPSLYSQHNVHERDMLMPRTYEEIRSIFTNIGLRMTGDEMEKAYRLAAANHPKGHVSVEAFRSVLDEIQVEQIRAGIHPMALGEPQAI</sequence>
<feature type="domain" description="EF-hand" evidence="9">
    <location>
        <begin position="365"/>
        <end position="400"/>
    </location>
</feature>
<evidence type="ECO:0000256" key="6">
    <source>
        <dbReference type="ARBA" id="ARBA00023069"/>
    </source>
</evidence>
<dbReference type="SMART" id="SM00054">
    <property type="entry name" value="EFh"/>
    <property type="match status" value="2"/>
</dbReference>
<keyword evidence="2" id="KW-0963">Cytoplasm</keyword>
<dbReference type="PROSITE" id="PS50222">
    <property type="entry name" value="EF_HAND_2"/>
    <property type="match status" value="2"/>
</dbReference>
<keyword evidence="7" id="KW-0206">Cytoskeleton</keyword>
<evidence type="ECO:0000256" key="1">
    <source>
        <dbReference type="ARBA" id="ARBA00004611"/>
    </source>
</evidence>
<evidence type="ECO:0000256" key="3">
    <source>
        <dbReference type="ARBA" id="ARBA00022737"/>
    </source>
</evidence>
<dbReference type="PANTHER" id="PTHR12086:SF12">
    <property type="entry name" value="EF-HAND DOMAIN-CONTAINING FAMILY MEMBER B"/>
    <property type="match status" value="1"/>
</dbReference>
<keyword evidence="11" id="KW-1185">Reference proteome</keyword>
<keyword evidence="3" id="KW-0677">Repeat</keyword>
<dbReference type="InterPro" id="IPR057428">
    <property type="entry name" value="EFHB_EF-hand_C"/>
</dbReference>
<proteinExistence type="predicted"/>
<dbReference type="Pfam" id="PF13499">
    <property type="entry name" value="EF-hand_7"/>
    <property type="match status" value="1"/>
</dbReference>
<comment type="subcellular location">
    <subcellularLocation>
        <location evidence="1">Cytoplasm</location>
        <location evidence="1">Cytoskeleton</location>
        <location evidence="1">Flagellum axoneme</location>
    </subcellularLocation>
</comment>
<protein>
    <submittedName>
        <fullName evidence="10">EF-hand domain-containing family member b</fullName>
    </submittedName>
</protein>
<organism evidence="10 11">
    <name type="scientific">Plakobranchus ocellatus</name>
    <dbReference type="NCBI Taxonomy" id="259542"/>
    <lineage>
        <taxon>Eukaryota</taxon>
        <taxon>Metazoa</taxon>
        <taxon>Spiralia</taxon>
        <taxon>Lophotrochozoa</taxon>
        <taxon>Mollusca</taxon>
        <taxon>Gastropoda</taxon>
        <taxon>Heterobranchia</taxon>
        <taxon>Euthyneura</taxon>
        <taxon>Panpulmonata</taxon>
        <taxon>Sacoglossa</taxon>
        <taxon>Placobranchoidea</taxon>
        <taxon>Plakobranchidae</taxon>
        <taxon>Plakobranchus</taxon>
    </lineage>
</organism>
<evidence type="ECO:0000256" key="7">
    <source>
        <dbReference type="ARBA" id="ARBA00023212"/>
    </source>
</evidence>
<evidence type="ECO:0000256" key="2">
    <source>
        <dbReference type="ARBA" id="ARBA00022490"/>
    </source>
</evidence>
<name>A0AAV4CLN7_9GAST</name>
<comment type="caution">
    <text evidence="10">The sequence shown here is derived from an EMBL/GenBank/DDBJ whole genome shotgun (WGS) entry which is preliminary data.</text>
</comment>
<keyword evidence="8" id="KW-0966">Cell projection</keyword>
<keyword evidence="4" id="KW-0106">Calcium</keyword>
<evidence type="ECO:0000259" key="9">
    <source>
        <dbReference type="PROSITE" id="PS50222"/>
    </source>
</evidence>
<reference evidence="10 11" key="1">
    <citation type="journal article" date="2021" name="Elife">
        <title>Chloroplast acquisition without the gene transfer in kleptoplastic sea slugs, Plakobranchus ocellatus.</title>
        <authorList>
            <person name="Maeda T."/>
            <person name="Takahashi S."/>
            <person name="Yoshida T."/>
            <person name="Shimamura S."/>
            <person name="Takaki Y."/>
            <person name="Nagai Y."/>
            <person name="Toyoda A."/>
            <person name="Suzuki Y."/>
            <person name="Arimoto A."/>
            <person name="Ishii H."/>
            <person name="Satoh N."/>
            <person name="Nishiyama T."/>
            <person name="Hasebe M."/>
            <person name="Maruyama T."/>
            <person name="Minagawa J."/>
            <person name="Obokata J."/>
            <person name="Shigenobu S."/>
        </authorList>
    </citation>
    <scope>NUCLEOTIDE SEQUENCE [LARGE SCALE GENOMIC DNA]</scope>
</reference>
<dbReference type="CDD" id="cd00051">
    <property type="entry name" value="EFh"/>
    <property type="match status" value="1"/>
</dbReference>
<dbReference type="AlphaFoldDB" id="A0AAV4CLN7"/>
<evidence type="ECO:0000256" key="4">
    <source>
        <dbReference type="ARBA" id="ARBA00022837"/>
    </source>
</evidence>